<comment type="subunit">
    <text evidence="2">Interacts transiently with the RNA polymerase catalytic core formed by RpoA, RpoB, RpoC and RpoZ (2 alpha, 1 beta, 1 beta' and 1 omega subunit) to form the RNA polymerase holoenzyme that can initiate transcription.</text>
</comment>
<feature type="domain" description="RNA polymerase sigma factor 70 region 4 type 2" evidence="7">
    <location>
        <begin position="111"/>
        <end position="162"/>
    </location>
</feature>
<dbReference type="InterPro" id="IPR036388">
    <property type="entry name" value="WH-like_DNA-bd_sf"/>
</dbReference>
<organism evidence="8 9">
    <name type="scientific">Streptomyces flavofungini</name>
    <dbReference type="NCBI Taxonomy" id="68200"/>
    <lineage>
        <taxon>Bacteria</taxon>
        <taxon>Bacillati</taxon>
        <taxon>Actinomycetota</taxon>
        <taxon>Actinomycetes</taxon>
        <taxon>Kitasatosporales</taxon>
        <taxon>Streptomycetaceae</taxon>
        <taxon>Streptomyces</taxon>
    </lineage>
</organism>
<gene>
    <name evidence="8" type="primary">sigJ</name>
    <name evidence="8" type="ORF">JGB26_23430</name>
</gene>
<dbReference type="InterPro" id="IPR013249">
    <property type="entry name" value="RNA_pol_sigma70_r4_t2"/>
</dbReference>
<sequence>MSLLTYETDLFEHARGRLEAIAYRLLGSAGDAEDAVQEVYLRWHAADRERIEIPEAWLTKVLTNICLNQLTSARARRETYVGQWLPEPVLAGDRMLGPADTVEQRESVSIAMLTLMERLSPNERVVYVLREAFGYGHREIAEILDLTESNCQQIYRRAKQHLSTDRARVEVDAAAAGKAVESFLAAALSGDTEPLIRLLTDDAVSVADGGAKVQARRTPVLGALAIARYLRGLFRPNEAKRARVGDGGAALHAAVVNGGPAALIVVGAEILGVICLAPTPDGVEALHIQVNPDKLARVTRQWAADGPHHPLMKLW</sequence>
<evidence type="ECO:0000256" key="2">
    <source>
        <dbReference type="ARBA" id="ARBA00011344"/>
    </source>
</evidence>
<dbReference type="RefSeq" id="WP_190115167.1">
    <property type="nucleotide sequence ID" value="NZ_BMVR01000003.1"/>
</dbReference>
<comment type="caution">
    <text evidence="8">The sequence shown here is derived from an EMBL/GenBank/DDBJ whole genome shotgun (WGS) entry which is preliminary data.</text>
</comment>
<keyword evidence="5" id="KW-0804">Transcription</keyword>
<reference evidence="8 9" key="1">
    <citation type="submission" date="2020-12" db="EMBL/GenBank/DDBJ databases">
        <title>Streptomyces typhae sp. nov., a novel endophytic actinomycete isolated from the root of cattail pollen (Typha angustifolia L.).</title>
        <authorList>
            <person name="Peng C."/>
            <person name="Liu C."/>
        </authorList>
    </citation>
    <scope>NUCLEOTIDE SEQUENCE [LARGE SCALE GENOMIC DNA]</scope>
    <source>
        <strain evidence="8 9">JCM 4753</strain>
    </source>
</reference>
<dbReference type="EMBL" id="JAEKOZ010000014">
    <property type="protein sequence ID" value="MBJ3810031.1"/>
    <property type="molecule type" value="Genomic_DNA"/>
</dbReference>
<evidence type="ECO:0000313" key="9">
    <source>
        <dbReference type="Proteomes" id="UP000634780"/>
    </source>
</evidence>
<dbReference type="Gene3D" id="1.10.10.10">
    <property type="entry name" value="Winged helix-like DNA-binding domain superfamily/Winged helix DNA-binding domain"/>
    <property type="match status" value="1"/>
</dbReference>
<evidence type="ECO:0000256" key="5">
    <source>
        <dbReference type="ARBA" id="ARBA00023163"/>
    </source>
</evidence>
<dbReference type="PANTHER" id="PTHR30173:SF36">
    <property type="entry name" value="ECF RNA POLYMERASE SIGMA FACTOR SIGJ"/>
    <property type="match status" value="1"/>
</dbReference>
<evidence type="ECO:0000259" key="6">
    <source>
        <dbReference type="Pfam" id="PF04542"/>
    </source>
</evidence>
<dbReference type="Pfam" id="PF08281">
    <property type="entry name" value="Sigma70_r4_2"/>
    <property type="match status" value="1"/>
</dbReference>
<comment type="similarity">
    <text evidence="1">Belongs to the sigma-70 factor family. ECF subfamily.</text>
</comment>
<dbReference type="SUPFAM" id="SSF54427">
    <property type="entry name" value="NTF2-like"/>
    <property type="match status" value="1"/>
</dbReference>
<evidence type="ECO:0000256" key="3">
    <source>
        <dbReference type="ARBA" id="ARBA00023015"/>
    </source>
</evidence>
<dbReference type="InterPro" id="IPR032710">
    <property type="entry name" value="NTF2-like_dom_sf"/>
</dbReference>
<evidence type="ECO:0000256" key="1">
    <source>
        <dbReference type="ARBA" id="ARBA00010641"/>
    </source>
</evidence>
<dbReference type="InterPro" id="IPR013324">
    <property type="entry name" value="RNA_pol_sigma_r3/r4-like"/>
</dbReference>
<dbReference type="PANTHER" id="PTHR30173">
    <property type="entry name" value="SIGMA 19 FACTOR"/>
    <property type="match status" value="1"/>
</dbReference>
<dbReference type="NCBIfam" id="NF007214">
    <property type="entry name" value="PRK09636.1"/>
    <property type="match status" value="1"/>
</dbReference>
<dbReference type="SUPFAM" id="SSF88946">
    <property type="entry name" value="Sigma2 domain of RNA polymerase sigma factors"/>
    <property type="match status" value="1"/>
</dbReference>
<proteinExistence type="inferred from homology"/>
<evidence type="ECO:0000256" key="4">
    <source>
        <dbReference type="ARBA" id="ARBA00023082"/>
    </source>
</evidence>
<accession>A0ABS0XAK3</accession>
<dbReference type="SUPFAM" id="SSF88659">
    <property type="entry name" value="Sigma3 and sigma4 domains of RNA polymerase sigma factors"/>
    <property type="match status" value="1"/>
</dbReference>
<dbReference type="Gene3D" id="1.10.1740.10">
    <property type="match status" value="1"/>
</dbReference>
<name>A0ABS0XAK3_9ACTN</name>
<dbReference type="InterPro" id="IPR007627">
    <property type="entry name" value="RNA_pol_sigma70_r2"/>
</dbReference>
<dbReference type="Proteomes" id="UP000634780">
    <property type="component" value="Unassembled WGS sequence"/>
</dbReference>
<keyword evidence="9" id="KW-1185">Reference proteome</keyword>
<keyword evidence="3" id="KW-0805">Transcription regulation</keyword>
<evidence type="ECO:0000259" key="7">
    <source>
        <dbReference type="Pfam" id="PF08281"/>
    </source>
</evidence>
<feature type="domain" description="RNA polymerase sigma-70 region 2" evidence="6">
    <location>
        <begin position="10"/>
        <end position="74"/>
    </location>
</feature>
<dbReference type="Pfam" id="PF04542">
    <property type="entry name" value="Sigma70_r2"/>
    <property type="match status" value="1"/>
</dbReference>
<evidence type="ECO:0000313" key="8">
    <source>
        <dbReference type="EMBL" id="MBJ3810031.1"/>
    </source>
</evidence>
<dbReference type="NCBIfam" id="TIGR02937">
    <property type="entry name" value="sigma70-ECF"/>
    <property type="match status" value="1"/>
</dbReference>
<keyword evidence="4" id="KW-0731">Sigma factor</keyword>
<protein>
    <submittedName>
        <fullName evidence="8">RNA polymerase sigma factor SigJ</fullName>
    </submittedName>
</protein>
<dbReference type="InterPro" id="IPR014284">
    <property type="entry name" value="RNA_pol_sigma-70_dom"/>
</dbReference>
<dbReference type="InterPro" id="IPR052704">
    <property type="entry name" value="ECF_Sigma-70_Domain"/>
</dbReference>
<dbReference type="InterPro" id="IPR013325">
    <property type="entry name" value="RNA_pol_sigma_r2"/>
</dbReference>